<organism evidence="2 3">
    <name type="scientific">Calidithermus roseus</name>
    <dbReference type="NCBI Taxonomy" id="1644118"/>
    <lineage>
        <taxon>Bacteria</taxon>
        <taxon>Thermotogati</taxon>
        <taxon>Deinococcota</taxon>
        <taxon>Deinococci</taxon>
        <taxon>Thermales</taxon>
        <taxon>Thermaceae</taxon>
        <taxon>Calidithermus</taxon>
    </lineage>
</organism>
<dbReference type="Pfam" id="PF13462">
    <property type="entry name" value="Thioredoxin_4"/>
    <property type="match status" value="1"/>
</dbReference>
<feature type="domain" description="Thioredoxin-like fold" evidence="1">
    <location>
        <begin position="50"/>
        <end position="180"/>
    </location>
</feature>
<name>A0A399EE86_9DEIN</name>
<dbReference type="AlphaFoldDB" id="A0A399EE86"/>
<dbReference type="InterPro" id="IPR012336">
    <property type="entry name" value="Thioredoxin-like_fold"/>
</dbReference>
<gene>
    <name evidence="2" type="ORF">Mrose_03318</name>
</gene>
<dbReference type="EMBL" id="QWLA01000098">
    <property type="protein sequence ID" value="RIH82645.1"/>
    <property type="molecule type" value="Genomic_DNA"/>
</dbReference>
<dbReference type="CDD" id="cd02972">
    <property type="entry name" value="DsbA_family"/>
    <property type="match status" value="1"/>
</dbReference>
<dbReference type="SUPFAM" id="SSF52833">
    <property type="entry name" value="Thioredoxin-like"/>
    <property type="match status" value="1"/>
</dbReference>
<protein>
    <recommendedName>
        <fullName evidence="1">Thioredoxin-like fold domain-containing protein</fullName>
    </recommendedName>
</protein>
<dbReference type="Gene3D" id="3.40.30.10">
    <property type="entry name" value="Glutaredoxin"/>
    <property type="match status" value="1"/>
</dbReference>
<accession>A0A399EE86</accession>
<reference evidence="2 3" key="1">
    <citation type="submission" date="2018-08" db="EMBL/GenBank/DDBJ databases">
        <title>Meiothermus roseus NBRC 110900 genome sequencing project.</title>
        <authorList>
            <person name="Da Costa M.S."/>
            <person name="Albuquerque L."/>
            <person name="Raposo P."/>
            <person name="Froufe H.J.C."/>
            <person name="Barroso C.S."/>
            <person name="Egas C."/>
        </authorList>
    </citation>
    <scope>NUCLEOTIDE SEQUENCE [LARGE SCALE GENOMIC DNA]</scope>
    <source>
        <strain evidence="2 3">NBRC 110900</strain>
    </source>
</reference>
<dbReference type="InterPro" id="IPR036249">
    <property type="entry name" value="Thioredoxin-like_sf"/>
</dbReference>
<evidence type="ECO:0000313" key="2">
    <source>
        <dbReference type="EMBL" id="RIH82645.1"/>
    </source>
</evidence>
<sequence length="202" mass="22258">MSARVPLHKWLVLGGGLLAAAMVWLWPRPALPEGVAVEAHPLSLGPASRPALTIFSWWGCPHCRRAWERYGGRWVARAKAGEMRLVLRPLARGKAEGLASALLYCAPAEARWAMVGRLFEAARQGEDRLRAEFAPLLPCAASAATLRQTAADLEAARRWAVAYTPTLFEAGRRVEQGRMEEVMARWAGLPEEASPARREEGR</sequence>
<keyword evidence="3" id="KW-1185">Reference proteome</keyword>
<dbReference type="OrthoDB" id="117402at2"/>
<evidence type="ECO:0000313" key="3">
    <source>
        <dbReference type="Proteomes" id="UP000265341"/>
    </source>
</evidence>
<proteinExistence type="predicted"/>
<dbReference type="Proteomes" id="UP000265341">
    <property type="component" value="Unassembled WGS sequence"/>
</dbReference>
<dbReference type="RefSeq" id="WP_119280218.1">
    <property type="nucleotide sequence ID" value="NZ_QWLA01000098.1"/>
</dbReference>
<evidence type="ECO:0000259" key="1">
    <source>
        <dbReference type="Pfam" id="PF13462"/>
    </source>
</evidence>
<comment type="caution">
    <text evidence="2">The sequence shown here is derived from an EMBL/GenBank/DDBJ whole genome shotgun (WGS) entry which is preliminary data.</text>
</comment>